<dbReference type="SUPFAM" id="SSF53448">
    <property type="entry name" value="Nucleotide-diphospho-sugar transferases"/>
    <property type="match status" value="1"/>
</dbReference>
<comment type="catalytic activity">
    <reaction evidence="1 7">
        <text>2-C-methyl-D-erythritol 4-phosphate + CTP + H(+) = 4-CDP-2-C-methyl-D-erythritol + diphosphate</text>
        <dbReference type="Rhea" id="RHEA:13429"/>
        <dbReference type="ChEBI" id="CHEBI:15378"/>
        <dbReference type="ChEBI" id="CHEBI:33019"/>
        <dbReference type="ChEBI" id="CHEBI:37563"/>
        <dbReference type="ChEBI" id="CHEBI:57823"/>
        <dbReference type="ChEBI" id="CHEBI:58262"/>
        <dbReference type="EC" id="2.7.7.60"/>
    </reaction>
</comment>
<dbReference type="EC" id="2.7.7.60" evidence="7"/>
<protein>
    <recommendedName>
        <fullName evidence="7">2-C-methyl-D-erythritol 4-phosphate cytidylyltransferase</fullName>
        <ecNumber evidence="7">2.7.7.60</ecNumber>
    </recommendedName>
    <alternativeName>
        <fullName evidence="7">4-diphosphocytidyl-2C-methyl-D-erythritol synthase</fullName>
    </alternativeName>
    <alternativeName>
        <fullName evidence="7">MEP cytidylyltransferase</fullName>
        <shortName evidence="7">MCT</shortName>
    </alternativeName>
</protein>
<dbReference type="InterPro" id="IPR034683">
    <property type="entry name" value="IspD/TarI"/>
</dbReference>
<dbReference type="PANTHER" id="PTHR32125:SF4">
    <property type="entry name" value="2-C-METHYL-D-ERYTHRITOL 4-PHOSPHATE CYTIDYLYLTRANSFERASE, CHLOROPLASTIC"/>
    <property type="match status" value="1"/>
</dbReference>
<evidence type="ECO:0000256" key="4">
    <source>
        <dbReference type="ARBA" id="ARBA00022679"/>
    </source>
</evidence>
<evidence type="ECO:0000313" key="9">
    <source>
        <dbReference type="Proteomes" id="UP001078443"/>
    </source>
</evidence>
<keyword evidence="4 7" id="KW-0808">Transferase</keyword>
<keyword evidence="6 7" id="KW-0414">Isoprene biosynthesis</keyword>
<dbReference type="InterPro" id="IPR001228">
    <property type="entry name" value="IspD"/>
</dbReference>
<dbReference type="PROSITE" id="PS01295">
    <property type="entry name" value="ISPD"/>
    <property type="match status" value="1"/>
</dbReference>
<dbReference type="Pfam" id="PF01128">
    <property type="entry name" value="IspD"/>
    <property type="match status" value="1"/>
</dbReference>
<evidence type="ECO:0000256" key="6">
    <source>
        <dbReference type="ARBA" id="ARBA00023229"/>
    </source>
</evidence>
<dbReference type="InterPro" id="IPR050088">
    <property type="entry name" value="IspD/TarI_cytidylyltransf_bact"/>
</dbReference>
<accession>A0ABT4CXE9</accession>
<evidence type="ECO:0000256" key="2">
    <source>
        <dbReference type="ARBA" id="ARBA00004787"/>
    </source>
</evidence>
<organism evidence="8 9">
    <name type="scientific">Clostridium aestuarii</name>
    <dbReference type="NCBI Taxonomy" id="338193"/>
    <lineage>
        <taxon>Bacteria</taxon>
        <taxon>Bacillati</taxon>
        <taxon>Bacillota</taxon>
        <taxon>Clostridia</taxon>
        <taxon>Eubacteriales</taxon>
        <taxon>Clostridiaceae</taxon>
        <taxon>Clostridium</taxon>
    </lineage>
</organism>
<dbReference type="Gene3D" id="3.90.550.10">
    <property type="entry name" value="Spore Coat Polysaccharide Biosynthesis Protein SpsA, Chain A"/>
    <property type="match status" value="1"/>
</dbReference>
<reference evidence="8" key="1">
    <citation type="submission" date="2022-12" db="EMBL/GenBank/DDBJ databases">
        <authorList>
            <person name="Wang J."/>
        </authorList>
    </citation>
    <scope>NUCLEOTIDE SEQUENCE</scope>
    <source>
        <strain evidence="8">HY-45-18</strain>
    </source>
</reference>
<feature type="site" description="Transition state stabilizer" evidence="7">
    <location>
        <position position="16"/>
    </location>
</feature>
<evidence type="ECO:0000256" key="5">
    <source>
        <dbReference type="ARBA" id="ARBA00022695"/>
    </source>
</evidence>
<dbReference type="Proteomes" id="UP001078443">
    <property type="component" value="Unassembled WGS sequence"/>
</dbReference>
<gene>
    <name evidence="7 8" type="primary">ispD</name>
    <name evidence="8" type="ORF">OW763_04005</name>
</gene>
<evidence type="ECO:0000256" key="1">
    <source>
        <dbReference type="ARBA" id="ARBA00001282"/>
    </source>
</evidence>
<evidence type="ECO:0000313" key="8">
    <source>
        <dbReference type="EMBL" id="MCY6483522.1"/>
    </source>
</evidence>
<dbReference type="EMBL" id="JAPQER010000001">
    <property type="protein sequence ID" value="MCY6483522.1"/>
    <property type="molecule type" value="Genomic_DNA"/>
</dbReference>
<comment type="pathway">
    <text evidence="2 7">Isoprenoid biosynthesis; isopentenyl diphosphate biosynthesis via DXP pathway; isopentenyl diphosphate from 1-deoxy-D-xylulose 5-phosphate: step 2/6.</text>
</comment>
<dbReference type="GO" id="GO:0050518">
    <property type="term" value="F:2-C-methyl-D-erythritol 4-phosphate cytidylyltransferase activity"/>
    <property type="evidence" value="ECO:0007669"/>
    <property type="project" value="UniProtKB-EC"/>
</dbReference>
<comment type="caution">
    <text evidence="8">The sequence shown here is derived from an EMBL/GenBank/DDBJ whole genome shotgun (WGS) entry which is preliminary data.</text>
</comment>
<dbReference type="InterPro" id="IPR029044">
    <property type="entry name" value="Nucleotide-diphossugar_trans"/>
</dbReference>
<comment type="function">
    <text evidence="7">Catalyzes the formation of 4-diphosphocytidyl-2-C-methyl-D-erythritol from CTP and 2-C-methyl-D-erythritol 4-phosphate (MEP).</text>
</comment>
<dbReference type="InterPro" id="IPR018294">
    <property type="entry name" value="ISPD_synthase_CS"/>
</dbReference>
<name>A0ABT4CXE9_9CLOT</name>
<comment type="similarity">
    <text evidence="3 7">Belongs to the IspD/TarI cytidylyltransferase family. IspD subfamily.</text>
</comment>
<dbReference type="CDD" id="cd02516">
    <property type="entry name" value="CDP-ME_synthetase"/>
    <property type="match status" value="1"/>
</dbReference>
<dbReference type="NCBIfam" id="TIGR00453">
    <property type="entry name" value="ispD"/>
    <property type="match status" value="1"/>
</dbReference>
<dbReference type="RefSeq" id="WP_268039766.1">
    <property type="nucleotide sequence ID" value="NZ_JAPQER010000001.1"/>
</dbReference>
<proteinExistence type="inferred from homology"/>
<feature type="site" description="Positions MEP for the nucleophilic attack" evidence="7">
    <location>
        <position position="155"/>
    </location>
</feature>
<evidence type="ECO:0000256" key="7">
    <source>
        <dbReference type="HAMAP-Rule" id="MF_00108"/>
    </source>
</evidence>
<keyword evidence="5 7" id="KW-0548">Nucleotidyltransferase</keyword>
<keyword evidence="9" id="KW-1185">Reference proteome</keyword>
<sequence>MNRNCVIIVAAGKGARMKANINKQFLNLKDKPILYWTLKVFEKSNYVDEIILVLAKDEIEYCKSYIIDKYKVKKIKKIVEGGSTRQQSVINGLNAVGECNVVLIHDGARPFINDDIINEGIKYANLYGACACGVVPKDTIKIKEKSGFSMETPKRNTLFCVQTPQCFKYEIILESHKKAYKEKFEATDDTMIVEKYNHKVFLYNGSYSNIKITTPEDLIIGEKILDNSEEVLT</sequence>
<feature type="site" description="Transition state stabilizer" evidence="7">
    <location>
        <position position="23"/>
    </location>
</feature>
<dbReference type="HAMAP" id="MF_00108">
    <property type="entry name" value="IspD"/>
    <property type="match status" value="1"/>
</dbReference>
<dbReference type="PANTHER" id="PTHR32125">
    <property type="entry name" value="2-C-METHYL-D-ERYTHRITOL 4-PHOSPHATE CYTIDYLYLTRANSFERASE, CHLOROPLASTIC"/>
    <property type="match status" value="1"/>
</dbReference>
<feature type="site" description="Positions MEP for the nucleophilic attack" evidence="7">
    <location>
        <position position="211"/>
    </location>
</feature>
<evidence type="ECO:0000256" key="3">
    <source>
        <dbReference type="ARBA" id="ARBA00009789"/>
    </source>
</evidence>